<dbReference type="RefSeq" id="WP_308974588.1">
    <property type="nucleotide sequence ID" value="NZ_JAVIDL010000061.1"/>
</dbReference>
<name>A0AAW8JAL3_9GAMM</name>
<dbReference type="EMBL" id="JAVIDL010000061">
    <property type="protein sequence ID" value="MDQ8937246.1"/>
    <property type="molecule type" value="Genomic_DNA"/>
</dbReference>
<comment type="caution">
    <text evidence="1">The sequence shown here is derived from an EMBL/GenBank/DDBJ whole genome shotgun (WGS) entry which is preliminary data.</text>
</comment>
<accession>A0AAW8JAL3</accession>
<sequence length="118" mass="14042">MDWVNREFGGRSTEKISKPIVEQINNQDLLRKAFDANKKLNSYFQQVSKELKLLPEDNNPEVKKMTRICYFYHINELIYENSKLLGFDYPLYSHHISFAINTKQKVYAPVMKHMRTLV</sequence>
<protein>
    <submittedName>
        <fullName evidence="1">Uncharacterized protein</fullName>
    </submittedName>
</protein>
<evidence type="ECO:0000313" key="1">
    <source>
        <dbReference type="EMBL" id="MDQ8937246.1"/>
    </source>
</evidence>
<proteinExistence type="predicted"/>
<organism evidence="1 2">
    <name type="scientific">Acinetobacter rudis</name>
    <dbReference type="NCBI Taxonomy" id="632955"/>
    <lineage>
        <taxon>Bacteria</taxon>
        <taxon>Pseudomonadati</taxon>
        <taxon>Pseudomonadota</taxon>
        <taxon>Gammaproteobacteria</taxon>
        <taxon>Moraxellales</taxon>
        <taxon>Moraxellaceae</taxon>
        <taxon>Acinetobacter</taxon>
    </lineage>
</organism>
<reference evidence="1" key="1">
    <citation type="submission" date="2023-08" db="EMBL/GenBank/DDBJ databases">
        <title>Emergence of clinically-relevant ST2 carbapenem-resistant Acinetobacter baumannii strains in hospital sewages in Zhejiang, East of China.</title>
        <authorList>
            <person name="Kaichao C."/>
            <person name="Zhang R."/>
        </authorList>
    </citation>
    <scope>NUCLEOTIDE SEQUENCE</scope>
    <source>
        <strain evidence="1">M-RB-37</strain>
    </source>
</reference>
<dbReference type="AlphaFoldDB" id="A0AAW8JAL3"/>
<evidence type="ECO:0000313" key="2">
    <source>
        <dbReference type="Proteomes" id="UP001243844"/>
    </source>
</evidence>
<dbReference type="Proteomes" id="UP001243844">
    <property type="component" value="Unassembled WGS sequence"/>
</dbReference>
<gene>
    <name evidence="1" type="ORF">RFH47_16150</name>
</gene>